<dbReference type="GeneID" id="57964399"/>
<dbReference type="PANTHER" id="PTHR30536:SF5">
    <property type="entry name" value="ALTRONATE DEHYDRATASE"/>
    <property type="match status" value="1"/>
</dbReference>
<feature type="domain" description="D-galactarate/Altronate dehydratase C-terminal" evidence="1">
    <location>
        <begin position="5"/>
        <end position="104"/>
    </location>
</feature>
<comment type="caution">
    <text evidence="2">The sequence shown here is derived from an EMBL/GenBank/DDBJ whole genome shotgun (WGS) entry which is preliminary data.</text>
</comment>
<gene>
    <name evidence="2" type="ORF">HMPREF1090_03292</name>
</gene>
<name>A0A0E2H8N8_9FIRM</name>
<sequence length="121" mass="12971">MRQYSVSPGNFAGGLSTIEEKSMGALIKSGSRPIEGVLKVGVKPPHRGLWLLDSTPDPYWMQFGITNPNDNEGLMDLVACHSHIVFLVTGRRNVVGSAVAPLYKNNGKLSHLQGHGGGYGL</sequence>
<proteinExistence type="predicted"/>
<evidence type="ECO:0000313" key="3">
    <source>
        <dbReference type="Proteomes" id="UP000013085"/>
    </source>
</evidence>
<dbReference type="Pfam" id="PF20629">
    <property type="entry name" value="GD_AH_C"/>
    <property type="match status" value="1"/>
</dbReference>
<dbReference type="AlphaFoldDB" id="A0A0E2H8N8"/>
<dbReference type="RefSeq" id="WP_002584192.1">
    <property type="nucleotide sequence ID" value="NZ_KB850978.1"/>
</dbReference>
<dbReference type="GO" id="GO:0019698">
    <property type="term" value="P:D-galacturonate catabolic process"/>
    <property type="evidence" value="ECO:0007669"/>
    <property type="project" value="TreeGrafter"/>
</dbReference>
<dbReference type="HOGENOM" id="CLU_2033994_0_0_9"/>
<dbReference type="InterPro" id="IPR052172">
    <property type="entry name" value="UxaA_altronate/galactarate_dh"/>
</dbReference>
<evidence type="ECO:0000259" key="1">
    <source>
        <dbReference type="Pfam" id="PF20629"/>
    </source>
</evidence>
<dbReference type="PANTHER" id="PTHR30536">
    <property type="entry name" value="ALTRONATE/GALACTARATE DEHYDRATASE"/>
    <property type="match status" value="1"/>
</dbReference>
<dbReference type="InterPro" id="IPR048332">
    <property type="entry name" value="GD_AH_C"/>
</dbReference>
<dbReference type="PATRIC" id="fig|999408.3.peg.3562"/>
<organism evidence="2 3">
    <name type="scientific">[Clostridium] clostridioforme 90A8</name>
    <dbReference type="NCBI Taxonomy" id="999408"/>
    <lineage>
        <taxon>Bacteria</taxon>
        <taxon>Bacillati</taxon>
        <taxon>Bacillota</taxon>
        <taxon>Clostridia</taxon>
        <taxon>Lachnospirales</taxon>
        <taxon>Lachnospiraceae</taxon>
        <taxon>Enterocloster</taxon>
    </lineage>
</organism>
<dbReference type="EMBL" id="AGYR01000036">
    <property type="protein sequence ID" value="ENZ13011.1"/>
    <property type="molecule type" value="Genomic_DNA"/>
</dbReference>
<protein>
    <recommendedName>
        <fullName evidence="1">D-galactarate/Altronate dehydratase C-terminal domain-containing protein</fullName>
    </recommendedName>
</protein>
<accession>A0A0E2H8N8</accession>
<evidence type="ECO:0000313" key="2">
    <source>
        <dbReference type="EMBL" id="ENZ13011.1"/>
    </source>
</evidence>
<dbReference type="Proteomes" id="UP000013085">
    <property type="component" value="Unassembled WGS sequence"/>
</dbReference>
<reference evidence="2 3" key="1">
    <citation type="submission" date="2013-01" db="EMBL/GenBank/DDBJ databases">
        <title>The Genome Sequence of Clostridium clostridioforme 90A8.</title>
        <authorList>
            <consortium name="The Broad Institute Genome Sequencing Platform"/>
            <person name="Earl A."/>
            <person name="Ward D."/>
            <person name="Feldgarden M."/>
            <person name="Gevers D."/>
            <person name="Courvalin P."/>
            <person name="Lambert T."/>
            <person name="Walker B."/>
            <person name="Young S.K."/>
            <person name="Zeng Q."/>
            <person name="Gargeya S."/>
            <person name="Fitzgerald M."/>
            <person name="Haas B."/>
            <person name="Abouelleil A."/>
            <person name="Alvarado L."/>
            <person name="Arachchi H.M."/>
            <person name="Berlin A.M."/>
            <person name="Chapman S.B."/>
            <person name="Dewar J."/>
            <person name="Goldberg J."/>
            <person name="Griggs A."/>
            <person name="Gujja S."/>
            <person name="Hansen M."/>
            <person name="Howarth C."/>
            <person name="Imamovic A."/>
            <person name="Larimer J."/>
            <person name="McCowan C."/>
            <person name="Murphy C."/>
            <person name="Neiman D."/>
            <person name="Pearson M."/>
            <person name="Priest M."/>
            <person name="Roberts A."/>
            <person name="Saif S."/>
            <person name="Shea T."/>
            <person name="Sisk P."/>
            <person name="Sykes S."/>
            <person name="Wortman J."/>
            <person name="Nusbaum C."/>
            <person name="Birren B."/>
        </authorList>
    </citation>
    <scope>NUCLEOTIDE SEQUENCE [LARGE SCALE GENOMIC DNA]</scope>
    <source>
        <strain evidence="2 3">90A8</strain>
    </source>
</reference>